<keyword evidence="2" id="KW-0472">Membrane</keyword>
<dbReference type="Pfam" id="PF07676">
    <property type="entry name" value="PD40"/>
    <property type="match status" value="1"/>
</dbReference>
<accession>A0ABS7BFI8</accession>
<evidence type="ECO:0000313" key="4">
    <source>
        <dbReference type="Proteomes" id="UP001519863"/>
    </source>
</evidence>
<dbReference type="Proteomes" id="UP001519863">
    <property type="component" value="Unassembled WGS sequence"/>
</dbReference>
<dbReference type="InterPro" id="IPR011659">
    <property type="entry name" value="WD40"/>
</dbReference>
<reference evidence="3 4" key="1">
    <citation type="journal article" date="2013" name="Antonie Van Leeuwenhoek">
        <title>Actinoplanes hulinensis sp. nov., a novel actinomycete isolated from soybean root (Glycine max (L.) Merr).</title>
        <authorList>
            <person name="Shen Y."/>
            <person name="Liu C."/>
            <person name="Wang X."/>
            <person name="Zhao J."/>
            <person name="Jia F."/>
            <person name="Zhang Y."/>
            <person name="Wang L."/>
            <person name="Yang D."/>
            <person name="Xiang W."/>
        </authorList>
    </citation>
    <scope>NUCLEOTIDE SEQUENCE [LARGE SCALE GENOMIC DNA]</scope>
    <source>
        <strain evidence="3 4">NEAU-M9</strain>
    </source>
</reference>
<keyword evidence="2" id="KW-0812">Transmembrane</keyword>
<evidence type="ECO:0008006" key="5">
    <source>
        <dbReference type="Google" id="ProtNLM"/>
    </source>
</evidence>
<evidence type="ECO:0000313" key="3">
    <source>
        <dbReference type="EMBL" id="MBW6439661.1"/>
    </source>
</evidence>
<feature type="transmembrane region" description="Helical" evidence="2">
    <location>
        <begin position="404"/>
        <end position="426"/>
    </location>
</feature>
<proteinExistence type="predicted"/>
<evidence type="ECO:0000256" key="2">
    <source>
        <dbReference type="SAM" id="Phobius"/>
    </source>
</evidence>
<comment type="caution">
    <text evidence="3">The sequence shown here is derived from an EMBL/GenBank/DDBJ whole genome shotgun (WGS) entry which is preliminary data.</text>
</comment>
<feature type="region of interest" description="Disordered" evidence="1">
    <location>
        <begin position="46"/>
        <end position="65"/>
    </location>
</feature>
<feature type="transmembrane region" description="Helical" evidence="2">
    <location>
        <begin position="12"/>
        <end position="35"/>
    </location>
</feature>
<dbReference type="EMBL" id="JAHXZI010000030">
    <property type="protein sequence ID" value="MBW6439661.1"/>
    <property type="molecule type" value="Genomic_DNA"/>
</dbReference>
<protein>
    <recommendedName>
        <fullName evidence="5">WD40 repeat protein</fullName>
    </recommendedName>
</protein>
<dbReference type="InterPro" id="IPR011042">
    <property type="entry name" value="6-blade_b-propeller_TolB-like"/>
</dbReference>
<organism evidence="3 4">
    <name type="scientific">Actinoplanes hulinensis</name>
    <dbReference type="NCBI Taxonomy" id="1144547"/>
    <lineage>
        <taxon>Bacteria</taxon>
        <taxon>Bacillati</taxon>
        <taxon>Actinomycetota</taxon>
        <taxon>Actinomycetes</taxon>
        <taxon>Micromonosporales</taxon>
        <taxon>Micromonosporaceae</taxon>
        <taxon>Actinoplanes</taxon>
    </lineage>
</organism>
<evidence type="ECO:0000256" key="1">
    <source>
        <dbReference type="SAM" id="MobiDB-lite"/>
    </source>
</evidence>
<sequence>MRANGLPRMAGLTAWVTGVAFVVALLVLCCGYPMFGFEWRPSGGSAKAAPQGPGSLPERVGAPSPWTPDGLEAPIAAASVLYTSNTWFADESGHLSGLVGRADDTYRVTELYGPAGMSSVLSPDGTHIAVDEGVAELGTGKITAFRERDDTSDLRVEPQAWSPDGNSVAVLFGSWNDHGGPDDGVRLKVVDVRSGAMREIAVLSPMAALPGWTVAFSPDGTRLAFQVEDRIRVLTLADGSSVDLPLPAGARIAGKGAWTRDGQSLLVVSGEKCDCAGYPRRWTVRTIAAADGTVTGPSWTRDGVYALRVLGWWKGRPATVEYTATRAANPSLFADALGQDELTSQDGIESARLIELGSGRELLAGDEIPVNGDVESIDVPDRILAEGRTRAGSPPLLDLDALTLLPVTVVLTGLLVLLFLGVWWLAARLWPTPR</sequence>
<dbReference type="SUPFAM" id="SSF82171">
    <property type="entry name" value="DPP6 N-terminal domain-like"/>
    <property type="match status" value="1"/>
</dbReference>
<gene>
    <name evidence="3" type="ORF">KZ829_38630</name>
</gene>
<name>A0ABS7BFI8_9ACTN</name>
<keyword evidence="2" id="KW-1133">Transmembrane helix</keyword>
<keyword evidence="4" id="KW-1185">Reference proteome</keyword>
<dbReference type="Gene3D" id="2.120.10.30">
    <property type="entry name" value="TolB, C-terminal domain"/>
    <property type="match status" value="1"/>
</dbReference>